<sequence>MNEQIFTSDFMSKLEKLSVCIKNTAAYGSAGSRKSKAKGMSVEFSDYRKYVPSDDFRRIDWNAYGKFKKLYIKLFMEEKEAVFNIFIDNSKSMAFYNKNRVTLQLAAVFSYIALNNLDKVLINPLVSNESNIFLGQGKNSFMKYINYLENIKFDAEKSNFVKLKRSHFRGSGISIILSDLFTNDELDDVIKFLTYNKQQILVLHILSAEEIAPTIDGRFKLVDSETGQEKNLIMTPNLLKKYNEKLEKYSNDINNVCNKYGASYIRINSSDTVEKIILEDLINTFTML</sequence>
<dbReference type="PANTHER" id="PTHR33608:SF7">
    <property type="entry name" value="DUF58 DOMAIN-CONTAINING PROTEIN"/>
    <property type="match status" value="1"/>
</dbReference>
<dbReference type="PANTHER" id="PTHR33608">
    <property type="entry name" value="BLL2464 PROTEIN"/>
    <property type="match status" value="1"/>
</dbReference>
<evidence type="ECO:0000313" key="2">
    <source>
        <dbReference type="EMBL" id="GKX30127.1"/>
    </source>
</evidence>
<comment type="caution">
    <text evidence="2">The sequence shown here is derived from an EMBL/GenBank/DDBJ whole genome shotgun (WGS) entry which is preliminary data.</text>
</comment>
<protein>
    <recommendedName>
        <fullName evidence="1">DUF58 domain-containing protein</fullName>
    </recommendedName>
</protein>
<keyword evidence="3" id="KW-1185">Reference proteome</keyword>
<evidence type="ECO:0000313" key="3">
    <source>
        <dbReference type="Proteomes" id="UP001144256"/>
    </source>
</evidence>
<reference evidence="2" key="1">
    <citation type="submission" date="2022-06" db="EMBL/GenBank/DDBJ databases">
        <title>Vallitalea longa sp. nov., an anaerobic bacterium isolated from marine sediment.</title>
        <authorList>
            <person name="Hirano S."/>
            <person name="Terahara T."/>
            <person name="Mori K."/>
            <person name="Hamada M."/>
            <person name="Matsumoto R."/>
            <person name="Kobayashi T."/>
        </authorList>
    </citation>
    <scope>NUCLEOTIDE SEQUENCE</scope>
    <source>
        <strain evidence="2">SH18-1</strain>
    </source>
</reference>
<evidence type="ECO:0000259" key="1">
    <source>
        <dbReference type="Pfam" id="PF01882"/>
    </source>
</evidence>
<accession>A0A9W5YA35</accession>
<feature type="domain" description="DUF58" evidence="1">
    <location>
        <begin position="46"/>
        <end position="244"/>
    </location>
</feature>
<dbReference type="AlphaFoldDB" id="A0A9W5YA35"/>
<dbReference type="RefSeq" id="WP_281816036.1">
    <property type="nucleotide sequence ID" value="NZ_BRLB01000007.1"/>
</dbReference>
<dbReference type="Pfam" id="PF01882">
    <property type="entry name" value="DUF58"/>
    <property type="match status" value="1"/>
</dbReference>
<dbReference type="Proteomes" id="UP001144256">
    <property type="component" value="Unassembled WGS sequence"/>
</dbReference>
<dbReference type="EMBL" id="BRLB01000007">
    <property type="protein sequence ID" value="GKX30127.1"/>
    <property type="molecule type" value="Genomic_DNA"/>
</dbReference>
<name>A0A9W5YA35_9FIRM</name>
<dbReference type="InterPro" id="IPR002881">
    <property type="entry name" value="DUF58"/>
</dbReference>
<proteinExistence type="predicted"/>
<organism evidence="2 3">
    <name type="scientific">Vallitalea longa</name>
    <dbReference type="NCBI Taxonomy" id="2936439"/>
    <lineage>
        <taxon>Bacteria</taxon>
        <taxon>Bacillati</taxon>
        <taxon>Bacillota</taxon>
        <taxon>Clostridia</taxon>
        <taxon>Lachnospirales</taxon>
        <taxon>Vallitaleaceae</taxon>
        <taxon>Vallitalea</taxon>
    </lineage>
</organism>
<gene>
    <name evidence="2" type="ORF">SH1V18_26070</name>
</gene>